<evidence type="ECO:0000313" key="5">
    <source>
        <dbReference type="EMBL" id="RAW25879.1"/>
    </source>
</evidence>
<dbReference type="VEuPathDB" id="FungiDB:PC110_g17390"/>
<dbReference type="Proteomes" id="UP000774804">
    <property type="component" value="Unassembled WGS sequence"/>
</dbReference>
<reference evidence="7 8" key="1">
    <citation type="submission" date="2018-01" db="EMBL/GenBank/DDBJ databases">
        <title>Draft genome of the strawberry crown rot pathogen Phytophthora cactorum.</title>
        <authorList>
            <person name="Armitage A.D."/>
            <person name="Lysoe E."/>
            <person name="Nellist C.F."/>
            <person name="Harrison R.J."/>
            <person name="Brurberg M.B."/>
        </authorList>
    </citation>
    <scope>NUCLEOTIDE SEQUENCE [LARGE SCALE GENOMIC DNA]</scope>
    <source>
        <strain evidence="7 8">10300</strain>
    </source>
</reference>
<dbReference type="EMBL" id="RCMI01002660">
    <property type="protein sequence ID" value="KAG2875383.1"/>
    <property type="molecule type" value="Genomic_DNA"/>
</dbReference>
<dbReference type="EMBL" id="MJFZ01000672">
    <property type="protein sequence ID" value="RAW26204.1"/>
    <property type="molecule type" value="Genomic_DNA"/>
</dbReference>
<proteinExistence type="predicted"/>
<evidence type="ECO:0000313" key="3">
    <source>
        <dbReference type="EMBL" id="KAG3200833.1"/>
    </source>
</evidence>
<gene>
    <name evidence="7" type="ORF">PC110_g17377</name>
    <name evidence="6" type="ORF">PC110_g17390</name>
    <name evidence="5" type="ORF">PC110_g17712</name>
    <name evidence="4" type="ORF">PC110_g21933</name>
    <name evidence="1" type="ORF">PC115_g23924</name>
    <name evidence="2" type="ORF">PC118_g24042</name>
    <name evidence="3" type="ORF">PC129_g23721</name>
</gene>
<reference evidence="1" key="2">
    <citation type="submission" date="2018-10" db="EMBL/GenBank/DDBJ databases">
        <title>Effector identification in a new, highly contiguous assembly of the strawberry crown rot pathogen Phytophthora cactorum.</title>
        <authorList>
            <person name="Armitage A.D."/>
            <person name="Nellist C.F."/>
            <person name="Bates H."/>
            <person name="Vickerstaff R.J."/>
            <person name="Harrison R.J."/>
        </authorList>
    </citation>
    <scope>NUCLEOTIDE SEQUENCE</scope>
    <source>
        <strain evidence="1">4032</strain>
        <strain evidence="2">P415</strain>
        <strain evidence="3">P421</strain>
    </source>
</reference>
<protein>
    <submittedName>
        <fullName evidence="7">Uncharacterized protein</fullName>
    </submittedName>
</protein>
<dbReference type="Proteomes" id="UP000251314">
    <property type="component" value="Unassembled WGS sequence"/>
</dbReference>
<dbReference type="Proteomes" id="UP000760860">
    <property type="component" value="Unassembled WGS sequence"/>
</dbReference>
<dbReference type="Proteomes" id="UP000697107">
    <property type="component" value="Unassembled WGS sequence"/>
</dbReference>
<comment type="caution">
    <text evidence="7">The sequence shown here is derived from an EMBL/GenBank/DDBJ whole genome shotgun (WGS) entry which is preliminary data.</text>
</comment>
<dbReference type="EMBL" id="MJFZ01001642">
    <property type="protein sequence ID" value="RAW21625.1"/>
    <property type="molecule type" value="Genomic_DNA"/>
</dbReference>
<evidence type="ECO:0000313" key="4">
    <source>
        <dbReference type="EMBL" id="RAW21625.1"/>
    </source>
</evidence>
<accession>A0A329RNA3</accession>
<evidence type="ECO:0000313" key="2">
    <source>
        <dbReference type="EMBL" id="KAG2957402.1"/>
    </source>
</evidence>
<dbReference type="EMBL" id="MJFZ01000672">
    <property type="protein sequence ID" value="RAW26205.1"/>
    <property type="molecule type" value="Genomic_DNA"/>
</dbReference>
<dbReference type="EMBL" id="MJFZ01000702">
    <property type="protein sequence ID" value="RAW25879.1"/>
    <property type="molecule type" value="Genomic_DNA"/>
</dbReference>
<evidence type="ECO:0000313" key="7">
    <source>
        <dbReference type="EMBL" id="RAW26205.1"/>
    </source>
</evidence>
<dbReference type="VEuPathDB" id="FungiDB:PC110_g17377"/>
<name>A0A329RNA3_9STRA</name>
<dbReference type="EMBL" id="RCML01002617">
    <property type="protein sequence ID" value="KAG2957402.1"/>
    <property type="molecule type" value="Genomic_DNA"/>
</dbReference>
<dbReference type="VEuPathDB" id="FungiDB:PC110_g21933"/>
<evidence type="ECO:0000313" key="8">
    <source>
        <dbReference type="Proteomes" id="UP000251314"/>
    </source>
</evidence>
<organism evidence="7 8">
    <name type="scientific">Phytophthora cactorum</name>
    <dbReference type="NCBI Taxonomy" id="29920"/>
    <lineage>
        <taxon>Eukaryota</taxon>
        <taxon>Sar</taxon>
        <taxon>Stramenopiles</taxon>
        <taxon>Oomycota</taxon>
        <taxon>Peronosporomycetes</taxon>
        <taxon>Peronosporales</taxon>
        <taxon>Peronosporaceae</taxon>
        <taxon>Phytophthora</taxon>
    </lineage>
</organism>
<dbReference type="VEuPathDB" id="FungiDB:PC110_g17712"/>
<dbReference type="AlphaFoldDB" id="A0A329RNA3"/>
<sequence>MYSYKVVSDDSVAKFVMEYKLAETKLLEEEAMTPRTDQTAAATTVSNF</sequence>
<keyword evidence="8" id="KW-1185">Reference proteome</keyword>
<dbReference type="EMBL" id="RCMV01002882">
    <property type="protein sequence ID" value="KAG3200833.1"/>
    <property type="molecule type" value="Genomic_DNA"/>
</dbReference>
<evidence type="ECO:0000313" key="1">
    <source>
        <dbReference type="EMBL" id="KAG2875383.1"/>
    </source>
</evidence>
<evidence type="ECO:0000313" key="6">
    <source>
        <dbReference type="EMBL" id="RAW26204.1"/>
    </source>
</evidence>